<dbReference type="InterPro" id="IPR045051">
    <property type="entry name" value="SBT"/>
</dbReference>
<evidence type="ECO:0000256" key="2">
    <source>
        <dbReference type="ARBA" id="ARBA00022729"/>
    </source>
</evidence>
<dbReference type="GO" id="GO:0004252">
    <property type="term" value="F:serine-type endopeptidase activity"/>
    <property type="evidence" value="ECO:0007669"/>
    <property type="project" value="InterPro"/>
</dbReference>
<accession>A0A8T3C969</accession>
<dbReference type="InterPro" id="IPR036852">
    <property type="entry name" value="Peptidase_S8/S53_dom_sf"/>
</dbReference>
<dbReference type="OrthoDB" id="786461at2759"/>
<sequence length="139" mass="14752">MNEIAELCSARDTDGHGTHTASIAAGRYVYPASTPGYARGVAAGMAPKACLAVYKVCWATGCFDSNILAAFDATVADGAMASPLALAALSYLTTLTPSPLAPSLRWRLGYSSRKNVEDEDQICSRDEDETSLVVKITEW</sequence>
<proteinExistence type="inferred from homology"/>
<evidence type="ECO:0000313" key="4">
    <source>
        <dbReference type="EMBL" id="KAI0531124.1"/>
    </source>
</evidence>
<comment type="similarity">
    <text evidence="1">Belongs to the peptidase S8 family.</text>
</comment>
<keyword evidence="2" id="KW-0732">Signal</keyword>
<keyword evidence="5" id="KW-1185">Reference proteome</keyword>
<evidence type="ECO:0000313" key="5">
    <source>
        <dbReference type="Proteomes" id="UP000829196"/>
    </source>
</evidence>
<evidence type="ECO:0000259" key="3">
    <source>
        <dbReference type="Pfam" id="PF00082"/>
    </source>
</evidence>
<dbReference type="GO" id="GO:0006508">
    <property type="term" value="P:proteolysis"/>
    <property type="evidence" value="ECO:0007669"/>
    <property type="project" value="InterPro"/>
</dbReference>
<dbReference type="PANTHER" id="PTHR10795">
    <property type="entry name" value="PROPROTEIN CONVERTASE SUBTILISIN/KEXIN"/>
    <property type="match status" value="1"/>
</dbReference>
<gene>
    <name evidence="4" type="ORF">KFK09_000676</name>
</gene>
<dbReference type="Gene3D" id="3.40.50.200">
    <property type="entry name" value="Peptidase S8/S53 domain"/>
    <property type="match status" value="1"/>
</dbReference>
<reference evidence="4" key="1">
    <citation type="journal article" date="2022" name="Front. Genet.">
        <title>Chromosome-Scale Assembly of the Dendrobium nobile Genome Provides Insights Into the Molecular Mechanism of the Biosynthesis of the Medicinal Active Ingredient of Dendrobium.</title>
        <authorList>
            <person name="Xu Q."/>
            <person name="Niu S.-C."/>
            <person name="Li K.-L."/>
            <person name="Zheng P.-J."/>
            <person name="Zhang X.-J."/>
            <person name="Jia Y."/>
            <person name="Liu Y."/>
            <person name="Niu Y.-X."/>
            <person name="Yu L.-H."/>
            <person name="Chen D.-F."/>
            <person name="Zhang G.-Q."/>
        </authorList>
    </citation>
    <scope>NUCLEOTIDE SEQUENCE</scope>
    <source>
        <tissue evidence="4">Leaf</tissue>
    </source>
</reference>
<dbReference type="AlphaFoldDB" id="A0A8T3C969"/>
<dbReference type="InterPro" id="IPR000209">
    <property type="entry name" value="Peptidase_S8/S53_dom"/>
</dbReference>
<name>A0A8T3C969_DENNO</name>
<dbReference type="Proteomes" id="UP000829196">
    <property type="component" value="Unassembled WGS sequence"/>
</dbReference>
<feature type="domain" description="Peptidase S8/S53" evidence="3">
    <location>
        <begin position="9"/>
        <end position="85"/>
    </location>
</feature>
<dbReference type="EMBL" id="JAGYWB010000001">
    <property type="protein sequence ID" value="KAI0531124.1"/>
    <property type="molecule type" value="Genomic_DNA"/>
</dbReference>
<evidence type="ECO:0000256" key="1">
    <source>
        <dbReference type="ARBA" id="ARBA00011073"/>
    </source>
</evidence>
<protein>
    <recommendedName>
        <fullName evidence="3">Peptidase S8/S53 domain-containing protein</fullName>
    </recommendedName>
</protein>
<dbReference type="SUPFAM" id="SSF52743">
    <property type="entry name" value="Subtilisin-like"/>
    <property type="match status" value="1"/>
</dbReference>
<organism evidence="4 5">
    <name type="scientific">Dendrobium nobile</name>
    <name type="common">Orchid</name>
    <dbReference type="NCBI Taxonomy" id="94219"/>
    <lineage>
        <taxon>Eukaryota</taxon>
        <taxon>Viridiplantae</taxon>
        <taxon>Streptophyta</taxon>
        <taxon>Embryophyta</taxon>
        <taxon>Tracheophyta</taxon>
        <taxon>Spermatophyta</taxon>
        <taxon>Magnoliopsida</taxon>
        <taxon>Liliopsida</taxon>
        <taxon>Asparagales</taxon>
        <taxon>Orchidaceae</taxon>
        <taxon>Epidendroideae</taxon>
        <taxon>Malaxideae</taxon>
        <taxon>Dendrobiinae</taxon>
        <taxon>Dendrobium</taxon>
    </lineage>
</organism>
<dbReference type="Pfam" id="PF00082">
    <property type="entry name" value="Peptidase_S8"/>
    <property type="match status" value="1"/>
</dbReference>
<comment type="caution">
    <text evidence="4">The sequence shown here is derived from an EMBL/GenBank/DDBJ whole genome shotgun (WGS) entry which is preliminary data.</text>
</comment>